<keyword evidence="1" id="KW-0732">Signal</keyword>
<sequence>MRKLIRICGAVLVAIPLLLLSPAPAQAATVSGSLRAYNISRVYVSGVSSGGYMATQLQVAYSSRIKGAGIFSAGPYYCAQNNAAQAVNGCMDNVYSTNLGTLEYDTSLWAGYGWIDPTGNLSGQPVYVFHGGSDSSIKKSVTDDLVRYYQYFGASVQYDSGSAAGHAWVTPYGPNSCTVTASPYLNNCGTDPQNALLRKLFGSVNARNTGSLTGTLIRFDQNAHAVNGYAPGLSMDNSGFAYVPSSCASGASCRLMVALHGCGQGYSAVGTAFVDKANLNQYADTNNMIVLYPQATASGVNPNGCWDWWGYLGYSNYPIHGGLQLETIMNMVKALGG</sequence>
<keyword evidence="3" id="KW-1185">Reference proteome</keyword>
<dbReference type="EMBL" id="BOON01000028">
    <property type="protein sequence ID" value="GII23342.1"/>
    <property type="molecule type" value="Genomic_DNA"/>
</dbReference>
<evidence type="ECO:0000313" key="3">
    <source>
        <dbReference type="Proteomes" id="UP000599074"/>
    </source>
</evidence>
<dbReference type="AlphaFoldDB" id="A0A8J3TCG8"/>
<dbReference type="PANTHER" id="PTHR42972:SF8">
    <property type="entry name" value="POLYHYDROXYBUTYRATE DEPOLYMERASE"/>
    <property type="match status" value="1"/>
</dbReference>
<evidence type="ECO:0000256" key="1">
    <source>
        <dbReference type="SAM" id="SignalP"/>
    </source>
</evidence>
<feature type="signal peptide" evidence="1">
    <location>
        <begin position="1"/>
        <end position="27"/>
    </location>
</feature>
<name>A0A8J3TCG8_9ACTN</name>
<dbReference type="InterPro" id="IPR029058">
    <property type="entry name" value="AB_hydrolase_fold"/>
</dbReference>
<gene>
    <name evidence="2" type="ORF">Pme01_29390</name>
</gene>
<evidence type="ECO:0000313" key="2">
    <source>
        <dbReference type="EMBL" id="GII23342.1"/>
    </source>
</evidence>
<dbReference type="Proteomes" id="UP000599074">
    <property type="component" value="Unassembled WGS sequence"/>
</dbReference>
<dbReference type="SUPFAM" id="SSF53474">
    <property type="entry name" value="alpha/beta-Hydrolases"/>
    <property type="match status" value="1"/>
</dbReference>
<organism evidence="2 3">
    <name type="scientific">Planosporangium mesophilum</name>
    <dbReference type="NCBI Taxonomy" id="689768"/>
    <lineage>
        <taxon>Bacteria</taxon>
        <taxon>Bacillati</taxon>
        <taxon>Actinomycetota</taxon>
        <taxon>Actinomycetes</taxon>
        <taxon>Micromonosporales</taxon>
        <taxon>Micromonosporaceae</taxon>
        <taxon>Planosporangium</taxon>
    </lineage>
</organism>
<dbReference type="PANTHER" id="PTHR42972">
    <property type="entry name" value="TOL-PAL SYSTEM PROTEIN TOLB"/>
    <property type="match status" value="1"/>
</dbReference>
<protein>
    <submittedName>
        <fullName evidence="2">Depolymerase</fullName>
    </submittedName>
</protein>
<comment type="caution">
    <text evidence="2">The sequence shown here is derived from an EMBL/GenBank/DDBJ whole genome shotgun (WGS) entry which is preliminary data.</text>
</comment>
<accession>A0A8J3TCG8</accession>
<dbReference type="Gene3D" id="3.40.50.1820">
    <property type="entry name" value="alpha/beta hydrolase"/>
    <property type="match status" value="2"/>
</dbReference>
<proteinExistence type="predicted"/>
<feature type="chain" id="PRO_5035324737" evidence="1">
    <location>
        <begin position="28"/>
        <end position="337"/>
    </location>
</feature>
<reference evidence="2" key="1">
    <citation type="submission" date="2021-01" db="EMBL/GenBank/DDBJ databases">
        <title>Whole genome shotgun sequence of Planosporangium mesophilum NBRC 109066.</title>
        <authorList>
            <person name="Komaki H."/>
            <person name="Tamura T."/>
        </authorList>
    </citation>
    <scope>NUCLEOTIDE SEQUENCE</scope>
    <source>
        <strain evidence="2">NBRC 109066</strain>
    </source>
</reference>